<reference evidence="3 4" key="2">
    <citation type="submission" date="2017-11" db="EMBL/GenBank/DDBJ databases">
        <authorList>
            <person name="Han C.G."/>
        </authorList>
    </citation>
    <scope>NUCLEOTIDE SEQUENCE [LARGE SCALE GENOMIC DNA]</scope>
    <source>
        <strain evidence="4">ATCC 43555</strain>
        <strain evidence="3">ATCC43555</strain>
    </source>
</reference>
<dbReference type="InterPro" id="IPR022193">
    <property type="entry name" value="DUF3718"/>
</dbReference>
<evidence type="ECO:0000313" key="5">
    <source>
        <dbReference type="Proteomes" id="UP000615003"/>
    </source>
</evidence>
<dbReference type="Proteomes" id="UP000615003">
    <property type="component" value="Unassembled WGS sequence"/>
</dbReference>
<evidence type="ECO:0000313" key="4">
    <source>
        <dbReference type="Proteomes" id="UP000238288"/>
    </source>
</evidence>
<dbReference type="EMBL" id="LT965928">
    <property type="protein sequence ID" value="SOU41122.1"/>
    <property type="molecule type" value="Genomic_DNA"/>
</dbReference>
<sequence length="120" mass="12779">MNTLKASLCTTLVVAATLLVTPASAVQFEAADSSAGTQACMAVAANKAHVLRKTSRNLNISKAVISKKLECNNLSMGDFVTLYNLDKSANYLNIDTSTRTSIKDIAKTFNPEKVIITGPK</sequence>
<dbReference type="Pfam" id="PF12514">
    <property type="entry name" value="DUF3718"/>
    <property type="match status" value="1"/>
</dbReference>
<keyword evidence="5" id="KW-1185">Reference proteome</keyword>
<evidence type="ECO:0000313" key="2">
    <source>
        <dbReference type="EMBL" id="MBE0381401.1"/>
    </source>
</evidence>
<feature type="chain" id="PRO_5014469710" description="DUF3718 domain-containing protein" evidence="1">
    <location>
        <begin position="26"/>
        <end position="120"/>
    </location>
</feature>
<organism evidence="3 4">
    <name type="scientific">Pseudoalteromonas carrageenovora IAM 12662</name>
    <dbReference type="NCBI Taxonomy" id="1314868"/>
    <lineage>
        <taxon>Bacteria</taxon>
        <taxon>Pseudomonadati</taxon>
        <taxon>Pseudomonadota</taxon>
        <taxon>Gammaproteobacteria</taxon>
        <taxon>Alteromonadales</taxon>
        <taxon>Pseudoalteromonadaceae</taxon>
        <taxon>Pseudoalteromonas</taxon>
    </lineage>
</organism>
<dbReference type="RefSeq" id="WP_104642787.1">
    <property type="nucleotide sequence ID" value="NZ_AQGW01000014.1"/>
</dbReference>
<keyword evidence="1" id="KW-0732">Signal</keyword>
<dbReference type="GeneID" id="93663779"/>
<dbReference type="OrthoDB" id="6402293at2"/>
<accession>A0A2K4X9Y1</accession>
<dbReference type="EMBL" id="AQGW01000014">
    <property type="protein sequence ID" value="MBE0381401.1"/>
    <property type="molecule type" value="Genomic_DNA"/>
</dbReference>
<feature type="signal peptide" evidence="1">
    <location>
        <begin position="1"/>
        <end position="25"/>
    </location>
</feature>
<evidence type="ECO:0000256" key="1">
    <source>
        <dbReference type="SAM" id="SignalP"/>
    </source>
</evidence>
<reference evidence="2 5" key="1">
    <citation type="submission" date="2015-06" db="EMBL/GenBank/DDBJ databases">
        <title>Genome sequence of Pseudoalteromonas carrageenovora.</title>
        <authorList>
            <person name="Xie B.-B."/>
            <person name="Rong J.-C."/>
            <person name="Qin Q.-L."/>
            <person name="Zhang Y.-Z."/>
        </authorList>
    </citation>
    <scope>NUCLEOTIDE SEQUENCE [LARGE SCALE GENOMIC DNA]</scope>
    <source>
        <strain evidence="2 5">IAM 12662</strain>
    </source>
</reference>
<name>A0A2K4X9Y1_PSEVC</name>
<protein>
    <recommendedName>
        <fullName evidence="6">DUF3718 domain-containing protein</fullName>
    </recommendedName>
</protein>
<dbReference type="AlphaFoldDB" id="A0A2K4X9Y1"/>
<gene>
    <name evidence="3" type="ORF">PCAR9_A30289</name>
    <name evidence="2" type="ORF">PCARR_a3163</name>
</gene>
<evidence type="ECO:0008006" key="6">
    <source>
        <dbReference type="Google" id="ProtNLM"/>
    </source>
</evidence>
<dbReference type="Proteomes" id="UP000238288">
    <property type="component" value="Chromosome PCAR9a"/>
</dbReference>
<proteinExistence type="predicted"/>
<evidence type="ECO:0000313" key="3">
    <source>
        <dbReference type="EMBL" id="SOU41122.1"/>
    </source>
</evidence>